<dbReference type="PANTHER" id="PTHR47602:SF2">
    <property type="entry name" value="F-BOX PROTEIN SKIP22"/>
    <property type="match status" value="1"/>
</dbReference>
<dbReference type="PANTHER" id="PTHR47602">
    <property type="entry name" value="F-BOX PROTEIN SKIP22"/>
    <property type="match status" value="1"/>
</dbReference>
<keyword evidence="1" id="KW-0472">Membrane</keyword>
<evidence type="ECO:0000313" key="2">
    <source>
        <dbReference type="EMBL" id="KAK7845711.1"/>
    </source>
</evidence>
<keyword evidence="1" id="KW-0812">Transmembrane</keyword>
<name>A0AAW0L556_QUESU</name>
<evidence type="ECO:0000313" key="3">
    <source>
        <dbReference type="Proteomes" id="UP000237347"/>
    </source>
</evidence>
<keyword evidence="3" id="KW-1185">Reference proteome</keyword>
<gene>
    <name evidence="2" type="ORF">CFP56_009027</name>
</gene>
<evidence type="ECO:0000256" key="1">
    <source>
        <dbReference type="SAM" id="Phobius"/>
    </source>
</evidence>
<keyword evidence="1" id="KW-1133">Transmembrane helix</keyword>
<dbReference type="AlphaFoldDB" id="A0AAW0L556"/>
<reference evidence="2 3" key="1">
    <citation type="journal article" date="2018" name="Sci. Data">
        <title>The draft genome sequence of cork oak.</title>
        <authorList>
            <person name="Ramos A.M."/>
            <person name="Usie A."/>
            <person name="Barbosa P."/>
            <person name="Barros P.M."/>
            <person name="Capote T."/>
            <person name="Chaves I."/>
            <person name="Simoes F."/>
            <person name="Abreu I."/>
            <person name="Carrasquinho I."/>
            <person name="Faro C."/>
            <person name="Guimaraes J.B."/>
            <person name="Mendonca D."/>
            <person name="Nobrega F."/>
            <person name="Rodrigues L."/>
            <person name="Saibo N.J.M."/>
            <person name="Varela M.C."/>
            <person name="Egas C."/>
            <person name="Matos J."/>
            <person name="Miguel C.M."/>
            <person name="Oliveira M.M."/>
            <person name="Ricardo C.P."/>
            <person name="Goncalves S."/>
        </authorList>
    </citation>
    <scope>NUCLEOTIDE SEQUENCE [LARGE SCALE GENOMIC DNA]</scope>
    <source>
        <strain evidence="3">cv. HL8</strain>
    </source>
</reference>
<feature type="transmembrane region" description="Helical" evidence="1">
    <location>
        <begin position="30"/>
        <end position="51"/>
    </location>
</feature>
<proteinExistence type="predicted"/>
<comment type="caution">
    <text evidence="2">The sequence shown here is derived from an EMBL/GenBank/DDBJ whole genome shotgun (WGS) entry which is preliminary data.</text>
</comment>
<organism evidence="2 3">
    <name type="scientific">Quercus suber</name>
    <name type="common">Cork oak</name>
    <dbReference type="NCBI Taxonomy" id="58331"/>
    <lineage>
        <taxon>Eukaryota</taxon>
        <taxon>Viridiplantae</taxon>
        <taxon>Streptophyta</taxon>
        <taxon>Embryophyta</taxon>
        <taxon>Tracheophyta</taxon>
        <taxon>Spermatophyta</taxon>
        <taxon>Magnoliopsida</taxon>
        <taxon>eudicotyledons</taxon>
        <taxon>Gunneridae</taxon>
        <taxon>Pentapetalae</taxon>
        <taxon>rosids</taxon>
        <taxon>fabids</taxon>
        <taxon>Fagales</taxon>
        <taxon>Fagaceae</taxon>
        <taxon>Quercus</taxon>
    </lineage>
</organism>
<sequence length="63" mass="6870">MELDNGSSVLSRKKVLKEELGGGDGSDHKLMVIVIHAVLLESGFVGFDYVLGMRVDVFHLPDV</sequence>
<dbReference type="EMBL" id="PKMF04000166">
    <property type="protein sequence ID" value="KAK7845711.1"/>
    <property type="molecule type" value="Genomic_DNA"/>
</dbReference>
<accession>A0AAW0L556</accession>
<protein>
    <submittedName>
        <fullName evidence="2">Uncharacterized protein</fullName>
    </submittedName>
</protein>
<dbReference type="Proteomes" id="UP000237347">
    <property type="component" value="Unassembled WGS sequence"/>
</dbReference>